<protein>
    <submittedName>
        <fullName evidence="10">Serine protease</fullName>
    </submittedName>
</protein>
<dbReference type="InterPro" id="IPR033116">
    <property type="entry name" value="TRYPSIN_SER"/>
</dbReference>
<name>A0A225UXR1_9STRA</name>
<comment type="caution">
    <text evidence="10">The sequence shown here is derived from an EMBL/GenBank/DDBJ whole genome shotgun (WGS) entry which is preliminary data.</text>
</comment>
<evidence type="ECO:0000313" key="10">
    <source>
        <dbReference type="EMBL" id="OWY97741.1"/>
    </source>
</evidence>
<evidence type="ECO:0000256" key="3">
    <source>
        <dbReference type="ARBA" id="ARBA00022525"/>
    </source>
</evidence>
<feature type="region of interest" description="Disordered" evidence="8">
    <location>
        <begin position="270"/>
        <end position="344"/>
    </location>
</feature>
<dbReference type="FunFam" id="2.40.10.10:FF:000156">
    <property type="entry name" value="MIP06385p"/>
    <property type="match status" value="1"/>
</dbReference>
<dbReference type="Proteomes" id="UP000198211">
    <property type="component" value="Unassembled WGS sequence"/>
</dbReference>
<dbReference type="Gene3D" id="2.40.10.10">
    <property type="entry name" value="Trypsin-like serine proteases"/>
    <property type="match status" value="1"/>
</dbReference>
<dbReference type="InterPro" id="IPR050430">
    <property type="entry name" value="Peptidase_S1"/>
</dbReference>
<dbReference type="PROSITE" id="PS50240">
    <property type="entry name" value="TRYPSIN_DOM"/>
    <property type="match status" value="1"/>
</dbReference>
<evidence type="ECO:0000256" key="6">
    <source>
        <dbReference type="ARBA" id="ARBA00023157"/>
    </source>
</evidence>
<comment type="similarity">
    <text evidence="2">Belongs to the peptidase S1 family.</text>
</comment>
<accession>A0A225UXR1</accession>
<evidence type="ECO:0000256" key="7">
    <source>
        <dbReference type="ARBA" id="ARBA00023180"/>
    </source>
</evidence>
<feature type="compositionally biased region" description="Polar residues" evidence="8">
    <location>
        <begin position="290"/>
        <end position="305"/>
    </location>
</feature>
<evidence type="ECO:0000256" key="2">
    <source>
        <dbReference type="ARBA" id="ARBA00007664"/>
    </source>
</evidence>
<evidence type="ECO:0000313" key="11">
    <source>
        <dbReference type="Proteomes" id="UP000198211"/>
    </source>
</evidence>
<dbReference type="STRING" id="4795.A0A225UXR1"/>
<feature type="compositionally biased region" description="Polar residues" evidence="8">
    <location>
        <begin position="272"/>
        <end position="283"/>
    </location>
</feature>
<dbReference type="PRINTS" id="PR00722">
    <property type="entry name" value="CHYMOTRYPSIN"/>
</dbReference>
<gene>
    <name evidence="10" type="ORF">PHMEG_00031657</name>
</gene>
<evidence type="ECO:0000256" key="8">
    <source>
        <dbReference type="SAM" id="MobiDB-lite"/>
    </source>
</evidence>
<dbReference type="PANTHER" id="PTHR24276:SF98">
    <property type="entry name" value="FI18310P1-RELATED"/>
    <property type="match status" value="1"/>
</dbReference>
<keyword evidence="5" id="KW-0843">Virulence</keyword>
<dbReference type="InterPro" id="IPR043504">
    <property type="entry name" value="Peptidase_S1_PA_chymotrypsin"/>
</dbReference>
<dbReference type="SMART" id="SM00020">
    <property type="entry name" value="Tryp_SPc"/>
    <property type="match status" value="1"/>
</dbReference>
<keyword evidence="11" id="KW-1185">Reference proteome</keyword>
<feature type="compositionally biased region" description="Polar residues" evidence="8">
    <location>
        <begin position="316"/>
        <end position="344"/>
    </location>
</feature>
<evidence type="ECO:0000256" key="5">
    <source>
        <dbReference type="ARBA" id="ARBA00023026"/>
    </source>
</evidence>
<keyword evidence="10" id="KW-0378">Hydrolase</keyword>
<organism evidence="10 11">
    <name type="scientific">Phytophthora megakarya</name>
    <dbReference type="NCBI Taxonomy" id="4795"/>
    <lineage>
        <taxon>Eukaryota</taxon>
        <taxon>Sar</taxon>
        <taxon>Stramenopiles</taxon>
        <taxon>Oomycota</taxon>
        <taxon>Peronosporomycetes</taxon>
        <taxon>Peronosporales</taxon>
        <taxon>Peronosporaceae</taxon>
        <taxon>Phytophthora</taxon>
    </lineage>
</organism>
<sequence length="344" mass="36779">MKLLQGFAIFSMATTLTTNADGYSFNDFMGKTPEVESTGLTADEESRIIGGGDANIDNYPYVASIRIDGVTVCAATLIAPLYLLTTAHCIKADEVPMTASFDTEFSFGTDGELVKIVKGYKHPLYNKRKHLYDVGLLKLEKPMKTKVATLPTVDGSDEKVGTKATVLGWGQTKKEFNSFKLQHVSIPIISNEECGKFKSYHQQVTAGMLCAGNGKGKGSCRGDSGGPLVVGDVLVGFVSWAGYKCGEEPGVYTRVSYVLDYINEILNGGDGSTSVPASKSTKTTPRKNAATKSTVAQTTESSFESTKPKGLIISFDGSSMTQNDADTSTPASKVSSETTKQKQQ</sequence>
<dbReference type="PROSITE" id="PS00135">
    <property type="entry name" value="TRYPSIN_SER"/>
    <property type="match status" value="1"/>
</dbReference>
<dbReference type="InterPro" id="IPR001314">
    <property type="entry name" value="Peptidase_S1A"/>
</dbReference>
<dbReference type="GO" id="GO:0004252">
    <property type="term" value="F:serine-type endopeptidase activity"/>
    <property type="evidence" value="ECO:0007669"/>
    <property type="project" value="InterPro"/>
</dbReference>
<dbReference type="GO" id="GO:0006508">
    <property type="term" value="P:proteolysis"/>
    <property type="evidence" value="ECO:0007669"/>
    <property type="project" value="UniProtKB-KW"/>
</dbReference>
<feature type="domain" description="Peptidase S1" evidence="9">
    <location>
        <begin position="48"/>
        <end position="267"/>
    </location>
</feature>
<reference evidence="11" key="1">
    <citation type="submission" date="2017-03" db="EMBL/GenBank/DDBJ databases">
        <title>Phytopthora megakarya and P. palmivora, two closely related causual agents of cacao black pod achieved similar genome size and gene model numbers by different mechanisms.</title>
        <authorList>
            <person name="Ali S."/>
            <person name="Shao J."/>
            <person name="Larry D.J."/>
            <person name="Kronmiller B."/>
            <person name="Shen D."/>
            <person name="Strem M.D."/>
            <person name="Melnick R.L."/>
            <person name="Guiltinan M.J."/>
            <person name="Tyler B.M."/>
            <person name="Meinhardt L.W."/>
            <person name="Bailey B.A."/>
        </authorList>
    </citation>
    <scope>NUCLEOTIDE SEQUENCE [LARGE SCALE GENOMIC DNA]</scope>
    <source>
        <strain evidence="11">zdho120</strain>
    </source>
</reference>
<dbReference type="EMBL" id="NBNE01010116">
    <property type="protein sequence ID" value="OWY97741.1"/>
    <property type="molecule type" value="Genomic_DNA"/>
</dbReference>
<dbReference type="InterPro" id="IPR001254">
    <property type="entry name" value="Trypsin_dom"/>
</dbReference>
<keyword evidence="7" id="KW-0325">Glycoprotein</keyword>
<dbReference type="GO" id="GO:0005576">
    <property type="term" value="C:extracellular region"/>
    <property type="evidence" value="ECO:0007669"/>
    <property type="project" value="UniProtKB-SubCell"/>
</dbReference>
<comment type="subcellular location">
    <subcellularLocation>
        <location evidence="1">Secreted</location>
    </subcellularLocation>
</comment>
<keyword evidence="10" id="KW-0645">Protease</keyword>
<dbReference type="Pfam" id="PF00089">
    <property type="entry name" value="Trypsin"/>
    <property type="match status" value="1"/>
</dbReference>
<dbReference type="InterPro" id="IPR009003">
    <property type="entry name" value="Peptidase_S1_PA"/>
</dbReference>
<dbReference type="CDD" id="cd00190">
    <property type="entry name" value="Tryp_SPc"/>
    <property type="match status" value="1"/>
</dbReference>
<keyword evidence="4" id="KW-0732">Signal</keyword>
<proteinExistence type="inferred from homology"/>
<dbReference type="AlphaFoldDB" id="A0A225UXR1"/>
<dbReference type="SUPFAM" id="SSF50494">
    <property type="entry name" value="Trypsin-like serine proteases"/>
    <property type="match status" value="1"/>
</dbReference>
<evidence type="ECO:0000256" key="1">
    <source>
        <dbReference type="ARBA" id="ARBA00004613"/>
    </source>
</evidence>
<dbReference type="OrthoDB" id="160862at2759"/>
<evidence type="ECO:0000256" key="4">
    <source>
        <dbReference type="ARBA" id="ARBA00022729"/>
    </source>
</evidence>
<keyword evidence="3" id="KW-0964">Secreted</keyword>
<evidence type="ECO:0000259" key="9">
    <source>
        <dbReference type="PROSITE" id="PS50240"/>
    </source>
</evidence>
<dbReference type="PANTHER" id="PTHR24276">
    <property type="entry name" value="POLYSERASE-RELATED"/>
    <property type="match status" value="1"/>
</dbReference>
<keyword evidence="6" id="KW-1015">Disulfide bond</keyword>